<evidence type="ECO:0000256" key="1">
    <source>
        <dbReference type="ARBA" id="ARBA00022553"/>
    </source>
</evidence>
<dbReference type="PANTHER" id="PTHR44591">
    <property type="entry name" value="STRESS RESPONSE REGULATOR PROTEIN 1"/>
    <property type="match status" value="1"/>
</dbReference>
<dbReference type="Gene3D" id="3.40.50.2300">
    <property type="match status" value="1"/>
</dbReference>
<keyword evidence="2" id="KW-0902">Two-component regulatory system</keyword>
<dbReference type="InterPro" id="IPR050595">
    <property type="entry name" value="Bact_response_regulator"/>
</dbReference>
<dbReference type="RefSeq" id="WP_204680606.1">
    <property type="nucleotide sequence ID" value="NZ_BSNR01000018.1"/>
</dbReference>
<proteinExistence type="predicted"/>
<accession>A0ABS2K335</accession>
<reference evidence="5" key="1">
    <citation type="submission" date="2020-10" db="EMBL/GenBank/DDBJ databases">
        <title>Phylogeny of dyella-like bacteria.</title>
        <authorList>
            <person name="Fu J."/>
        </authorList>
    </citation>
    <scope>NUCLEOTIDE SEQUENCE</scope>
    <source>
        <strain evidence="5">DHOC52</strain>
    </source>
</reference>
<dbReference type="Proteomes" id="UP001430149">
    <property type="component" value="Unassembled WGS sequence"/>
</dbReference>
<evidence type="ECO:0000259" key="4">
    <source>
        <dbReference type="PROSITE" id="PS50110"/>
    </source>
</evidence>
<feature type="domain" description="Response regulatory" evidence="4">
    <location>
        <begin position="4"/>
        <end position="117"/>
    </location>
</feature>
<dbReference type="SMART" id="SM00448">
    <property type="entry name" value="REC"/>
    <property type="match status" value="1"/>
</dbReference>
<dbReference type="EMBL" id="JADIKE010000031">
    <property type="protein sequence ID" value="MBM7125080.1"/>
    <property type="molecule type" value="Genomic_DNA"/>
</dbReference>
<evidence type="ECO:0000313" key="6">
    <source>
        <dbReference type="Proteomes" id="UP001430149"/>
    </source>
</evidence>
<sequence length="120" mass="12951">MATTVLLVEDQPDVLEVTAFMLEDAGYDVICANGPEQARDKAAGRHDIGVIVTDLHLPQGVNGIEMGMDMRRKGLDCPLLVMSGGVPPGQISQHAWMGYLAKPFCRDTLLQKITALAHGH</sequence>
<keyword evidence="1 3" id="KW-0597">Phosphoprotein</keyword>
<evidence type="ECO:0000313" key="5">
    <source>
        <dbReference type="EMBL" id="MBM7125080.1"/>
    </source>
</evidence>
<organism evidence="5 6">
    <name type="scientific">Dyella flava</name>
    <dbReference type="NCBI Taxonomy" id="1920170"/>
    <lineage>
        <taxon>Bacteria</taxon>
        <taxon>Pseudomonadati</taxon>
        <taxon>Pseudomonadota</taxon>
        <taxon>Gammaproteobacteria</taxon>
        <taxon>Lysobacterales</taxon>
        <taxon>Rhodanobacteraceae</taxon>
        <taxon>Dyella</taxon>
    </lineage>
</organism>
<evidence type="ECO:0000256" key="3">
    <source>
        <dbReference type="PROSITE-ProRule" id="PRU00169"/>
    </source>
</evidence>
<dbReference type="SUPFAM" id="SSF52172">
    <property type="entry name" value="CheY-like"/>
    <property type="match status" value="1"/>
</dbReference>
<dbReference type="PROSITE" id="PS50110">
    <property type="entry name" value="RESPONSE_REGULATORY"/>
    <property type="match status" value="1"/>
</dbReference>
<name>A0ABS2K335_9GAMM</name>
<feature type="modified residue" description="4-aspartylphosphate" evidence="3">
    <location>
        <position position="54"/>
    </location>
</feature>
<keyword evidence="6" id="KW-1185">Reference proteome</keyword>
<evidence type="ECO:0000256" key="2">
    <source>
        <dbReference type="ARBA" id="ARBA00023012"/>
    </source>
</evidence>
<comment type="caution">
    <text evidence="5">The sequence shown here is derived from an EMBL/GenBank/DDBJ whole genome shotgun (WGS) entry which is preliminary data.</text>
</comment>
<dbReference type="InterPro" id="IPR001789">
    <property type="entry name" value="Sig_transdc_resp-reg_receiver"/>
</dbReference>
<dbReference type="Pfam" id="PF00072">
    <property type="entry name" value="Response_reg"/>
    <property type="match status" value="1"/>
</dbReference>
<dbReference type="InterPro" id="IPR011006">
    <property type="entry name" value="CheY-like_superfamily"/>
</dbReference>
<protein>
    <submittedName>
        <fullName evidence="5">Response regulator</fullName>
    </submittedName>
</protein>
<dbReference type="CDD" id="cd00156">
    <property type="entry name" value="REC"/>
    <property type="match status" value="1"/>
</dbReference>
<gene>
    <name evidence="5" type="ORF">ISP19_06760</name>
</gene>
<dbReference type="PANTHER" id="PTHR44591:SF14">
    <property type="entry name" value="PROTEIN PILG"/>
    <property type="match status" value="1"/>
</dbReference>